<protein>
    <submittedName>
        <fullName evidence="1">Methylated-DNA--[protein]-cysteine S-methyltransferase</fullName>
    </submittedName>
</protein>
<keyword evidence="2" id="KW-1185">Reference proteome</keyword>
<dbReference type="EMBL" id="SRYB01000014">
    <property type="protein sequence ID" value="TGY78329.1"/>
    <property type="molecule type" value="Genomic_DNA"/>
</dbReference>
<accession>A0AC61RGA8</accession>
<gene>
    <name evidence="1" type="ORF">E5331_10630</name>
</gene>
<sequence length="173" mass="19369">MNRIITSIYHSPAGDMLLGSYDGKLCLCDWNIPTRRPGIDGRISRYLNTDFVEGRSDVIDRTIIQLDEYFTRQRTTFDIPLLFCGSEFQCRVWNELLNIPYGDTASYKELAQKISNPDAVRAVASANASNAISILVPCHRVIGSNGKLTGYAGGLEAKRLLLDLESRFIVYSL</sequence>
<evidence type="ECO:0000313" key="1">
    <source>
        <dbReference type="EMBL" id="TGY78329.1"/>
    </source>
</evidence>
<evidence type="ECO:0000313" key="2">
    <source>
        <dbReference type="Proteomes" id="UP000306319"/>
    </source>
</evidence>
<comment type="caution">
    <text evidence="1">The sequence shown here is derived from an EMBL/GenBank/DDBJ whole genome shotgun (WGS) entry which is preliminary data.</text>
</comment>
<proteinExistence type="predicted"/>
<reference evidence="1" key="1">
    <citation type="submission" date="2019-04" db="EMBL/GenBank/DDBJ databases">
        <title>Microbes associate with the intestines of laboratory mice.</title>
        <authorList>
            <person name="Navarre W."/>
            <person name="Wong E."/>
            <person name="Huang K."/>
            <person name="Tropini C."/>
            <person name="Ng K."/>
            <person name="Yu B."/>
        </authorList>
    </citation>
    <scope>NUCLEOTIDE SEQUENCE</scope>
    <source>
        <strain evidence="1">NM04_E33</strain>
    </source>
</reference>
<organism evidence="1 2">
    <name type="scientific">Lepagella muris</name>
    <dbReference type="NCBI Taxonomy" id="3032870"/>
    <lineage>
        <taxon>Bacteria</taxon>
        <taxon>Pseudomonadati</taxon>
        <taxon>Bacteroidota</taxon>
        <taxon>Bacteroidia</taxon>
        <taxon>Bacteroidales</taxon>
        <taxon>Muribaculaceae</taxon>
        <taxon>Lepagella</taxon>
    </lineage>
</organism>
<name>A0AC61RGA8_9BACT</name>
<dbReference type="Proteomes" id="UP000306319">
    <property type="component" value="Unassembled WGS sequence"/>
</dbReference>